<dbReference type="Proteomes" id="UP000186040">
    <property type="component" value="Unassembled WGS sequence"/>
</dbReference>
<evidence type="ECO:0000313" key="3">
    <source>
        <dbReference type="Proteomes" id="UP000186040"/>
    </source>
</evidence>
<dbReference type="AlphaFoldDB" id="A0A1Q9LC41"/>
<name>A0A1Q9LC41_9PSEU</name>
<protein>
    <recommendedName>
        <fullName evidence="1">ABM domain-containing protein</fullName>
    </recommendedName>
</protein>
<dbReference type="Pfam" id="PF03992">
    <property type="entry name" value="ABM"/>
    <property type="match status" value="1"/>
</dbReference>
<accession>A0A1Q9LC41</accession>
<evidence type="ECO:0000259" key="1">
    <source>
        <dbReference type="Pfam" id="PF03992"/>
    </source>
</evidence>
<dbReference type="STRING" id="1193682.BJP25_05875"/>
<dbReference type="EMBL" id="MKQR01000032">
    <property type="protein sequence ID" value="OLR89592.1"/>
    <property type="molecule type" value="Genomic_DNA"/>
</dbReference>
<dbReference type="Gene3D" id="3.30.70.100">
    <property type="match status" value="1"/>
</dbReference>
<dbReference type="SUPFAM" id="SSF54909">
    <property type="entry name" value="Dimeric alpha+beta barrel"/>
    <property type="match status" value="1"/>
</dbReference>
<sequence>MAEPPEGPVTFVNRFTVSGEPERFEAAFAETSRFMAEQAGFVRHTLLRALDRGAAVGYVNVAEWTDAASFRAAVGAPGFARHAAELRALCSSDPALYEPVLHVAGAVAV</sequence>
<evidence type="ECO:0000313" key="2">
    <source>
        <dbReference type="EMBL" id="OLR89592.1"/>
    </source>
</evidence>
<keyword evidence="3" id="KW-1185">Reference proteome</keyword>
<dbReference type="InterPro" id="IPR011008">
    <property type="entry name" value="Dimeric_a/b-barrel"/>
</dbReference>
<dbReference type="RefSeq" id="WP_075978775.1">
    <property type="nucleotide sequence ID" value="NZ_MKQR01000032.1"/>
</dbReference>
<proteinExistence type="predicted"/>
<dbReference type="OrthoDB" id="1494517at2"/>
<feature type="domain" description="ABM" evidence="1">
    <location>
        <begin position="9"/>
        <end position="83"/>
    </location>
</feature>
<comment type="caution">
    <text evidence="2">The sequence shown here is derived from an EMBL/GenBank/DDBJ whole genome shotgun (WGS) entry which is preliminary data.</text>
</comment>
<dbReference type="InterPro" id="IPR007138">
    <property type="entry name" value="ABM_dom"/>
</dbReference>
<organism evidence="2 3">
    <name type="scientific">Actinokineospora bangkokensis</name>
    <dbReference type="NCBI Taxonomy" id="1193682"/>
    <lineage>
        <taxon>Bacteria</taxon>
        <taxon>Bacillati</taxon>
        <taxon>Actinomycetota</taxon>
        <taxon>Actinomycetes</taxon>
        <taxon>Pseudonocardiales</taxon>
        <taxon>Pseudonocardiaceae</taxon>
        <taxon>Actinokineospora</taxon>
    </lineage>
</organism>
<reference evidence="2 3" key="1">
    <citation type="submission" date="2016-10" db="EMBL/GenBank/DDBJ databases">
        <title>The Draft Genome Sequence of Actinokineospora bangkokensis 44EHWT reveals the biosynthetic pathway of antifungal compounds Thailandins with unusual extender unit butylmalonyl-CoA.</title>
        <authorList>
            <person name="Greule A."/>
            <person name="Intra B."/>
            <person name="Flemming S."/>
            <person name="Rommel M.G."/>
            <person name="Panbangred W."/>
            <person name="Bechthold A."/>
        </authorList>
    </citation>
    <scope>NUCLEOTIDE SEQUENCE [LARGE SCALE GENOMIC DNA]</scope>
    <source>
        <strain evidence="2 3">44EHW</strain>
    </source>
</reference>
<gene>
    <name evidence="2" type="ORF">BJP25_05875</name>
</gene>